<accession>A0A292Q0Y7</accession>
<gene>
    <name evidence="2" type="ORF">GSTUAT00003372001</name>
</gene>
<feature type="compositionally biased region" description="Basic and acidic residues" evidence="1">
    <location>
        <begin position="24"/>
        <end position="41"/>
    </location>
</feature>
<proteinExistence type="predicted"/>
<feature type="region of interest" description="Disordered" evidence="1">
    <location>
        <begin position="1"/>
        <end position="120"/>
    </location>
</feature>
<evidence type="ECO:0000313" key="3">
    <source>
        <dbReference type="Proteomes" id="UP001412239"/>
    </source>
</evidence>
<name>A0A292Q0Y7_9PEZI</name>
<protein>
    <submittedName>
        <fullName evidence="2">Uncharacterized protein</fullName>
    </submittedName>
</protein>
<reference evidence="2" key="1">
    <citation type="submission" date="2015-10" db="EMBL/GenBank/DDBJ databases">
        <authorList>
            <person name="Regsiter A."/>
            <person name="william w."/>
        </authorList>
    </citation>
    <scope>NUCLEOTIDE SEQUENCE</scope>
    <source>
        <strain evidence="2">Montdore</strain>
    </source>
</reference>
<organism evidence="2 3">
    <name type="scientific">Tuber aestivum</name>
    <name type="common">summer truffle</name>
    <dbReference type="NCBI Taxonomy" id="59557"/>
    <lineage>
        <taxon>Eukaryota</taxon>
        <taxon>Fungi</taxon>
        <taxon>Dikarya</taxon>
        <taxon>Ascomycota</taxon>
        <taxon>Pezizomycotina</taxon>
        <taxon>Pezizomycetes</taxon>
        <taxon>Pezizales</taxon>
        <taxon>Tuberaceae</taxon>
        <taxon>Tuber</taxon>
    </lineage>
</organism>
<dbReference type="EMBL" id="LN890989">
    <property type="protein sequence ID" value="CUS12538.1"/>
    <property type="molecule type" value="Genomic_DNA"/>
</dbReference>
<dbReference type="AlphaFoldDB" id="A0A292Q0Y7"/>
<keyword evidence="3" id="KW-1185">Reference proteome</keyword>
<dbReference type="Proteomes" id="UP001412239">
    <property type="component" value="Unassembled WGS sequence"/>
</dbReference>
<evidence type="ECO:0000256" key="1">
    <source>
        <dbReference type="SAM" id="MobiDB-lite"/>
    </source>
</evidence>
<evidence type="ECO:0000313" key="2">
    <source>
        <dbReference type="EMBL" id="CUS12538.1"/>
    </source>
</evidence>
<feature type="compositionally biased region" description="Low complexity" evidence="1">
    <location>
        <begin position="79"/>
        <end position="118"/>
    </location>
</feature>
<sequence>MAHPNGQQTNGVANAAAGLGIPREMIDDPSHGLTRLDRFQKENGPLYLPAPTHQQQQRNGPLYSPAPTRREQEQREQQQWEQQQREQQQWEQQQWEQQNGNSSAAMGTAAMGTAAAGTHTSNGDTKLAVFQLTAHRKHSLVSLSSQLLRLRRPLLMHK</sequence>
<feature type="compositionally biased region" description="Basic and acidic residues" evidence="1">
    <location>
        <begin position="68"/>
        <end position="78"/>
    </location>
</feature>
<feature type="compositionally biased region" description="Polar residues" evidence="1">
    <location>
        <begin position="1"/>
        <end position="12"/>
    </location>
</feature>